<comment type="caution">
    <text evidence="1">The sequence shown here is derived from an EMBL/GenBank/DDBJ whole genome shotgun (WGS) entry which is preliminary data.</text>
</comment>
<dbReference type="Gene3D" id="1.10.10.10">
    <property type="entry name" value="Winged helix-like DNA-binding domain superfamily/Winged helix DNA-binding domain"/>
    <property type="match status" value="1"/>
</dbReference>
<name>A0A1F6B3W5_9BACT</name>
<dbReference type="InterPro" id="IPR036388">
    <property type="entry name" value="WH-like_DNA-bd_sf"/>
</dbReference>
<dbReference type="Gene3D" id="1.10.3290.10">
    <property type="entry name" value="Fido-like domain"/>
    <property type="match status" value="2"/>
</dbReference>
<evidence type="ECO:0000313" key="1">
    <source>
        <dbReference type="EMBL" id="OGG31598.1"/>
    </source>
</evidence>
<dbReference type="EMBL" id="MFJX01000002">
    <property type="protein sequence ID" value="OGG31598.1"/>
    <property type="molecule type" value="Genomic_DNA"/>
</dbReference>
<evidence type="ECO:0008006" key="3">
    <source>
        <dbReference type="Google" id="ProtNLM"/>
    </source>
</evidence>
<reference evidence="1 2" key="1">
    <citation type="journal article" date="2016" name="Nat. Commun.">
        <title>Thousands of microbial genomes shed light on interconnected biogeochemical processes in an aquifer system.</title>
        <authorList>
            <person name="Anantharaman K."/>
            <person name="Brown C.T."/>
            <person name="Hug L.A."/>
            <person name="Sharon I."/>
            <person name="Castelle C.J."/>
            <person name="Probst A.J."/>
            <person name="Thomas B.C."/>
            <person name="Singh A."/>
            <person name="Wilkins M.J."/>
            <person name="Karaoz U."/>
            <person name="Brodie E.L."/>
            <person name="Williams K.H."/>
            <person name="Hubbard S.S."/>
            <person name="Banfield J.F."/>
        </authorList>
    </citation>
    <scope>NUCLEOTIDE SEQUENCE [LARGE SCALE GENOMIC DNA]</scope>
</reference>
<dbReference type="AlphaFoldDB" id="A0A1F6B3W5"/>
<dbReference type="SUPFAM" id="SSF46785">
    <property type="entry name" value="Winged helix' DNA-binding domain"/>
    <property type="match status" value="1"/>
</dbReference>
<accession>A0A1F6B3W5</accession>
<dbReference type="InterPro" id="IPR036597">
    <property type="entry name" value="Fido-like_dom_sf"/>
</dbReference>
<protein>
    <recommendedName>
        <fullName evidence="3">HTH deoR-type domain-containing protein</fullName>
    </recommendedName>
</protein>
<dbReference type="SUPFAM" id="SSF140931">
    <property type="entry name" value="Fic-like"/>
    <property type="match status" value="1"/>
</dbReference>
<proteinExistence type="predicted"/>
<sequence>MLNLAFTQSVELKDQIHHIDTLRVEILSIPIPPKTERKLRWEAKATRIHSSLALAHNLLSRGQVVKILASVTRHVPTEHHDVLAYKRALDYIEESWTANPKPITFATASTIAELALTHPKETIERSVNSVENAIRTTLEYLENQTDHPVIQAGIALCLLSTSAAIPGDSGLVARLISATFLAKHGFDIRGLLTVEKNWFSGESSYDIALQSHATQGNLNHWLQFFAQTLADNLEERIRDLTNAKLHQDFPAAFWELNDRQKTILAALSEPSTTMTNKKAQKLFGISQITASRDLSKLTTLGLLFPHGKGRSVSYTKA</sequence>
<evidence type="ECO:0000313" key="2">
    <source>
        <dbReference type="Proteomes" id="UP000176450"/>
    </source>
</evidence>
<dbReference type="Proteomes" id="UP000176450">
    <property type="component" value="Unassembled WGS sequence"/>
</dbReference>
<dbReference type="InterPro" id="IPR036390">
    <property type="entry name" value="WH_DNA-bd_sf"/>
</dbReference>
<organism evidence="1 2">
    <name type="scientific">Candidatus Gottesmanbacteria bacterium RIFCSPLOWO2_01_FULL_46_9</name>
    <dbReference type="NCBI Taxonomy" id="1798394"/>
    <lineage>
        <taxon>Bacteria</taxon>
        <taxon>Candidatus Gottesmaniibacteriota</taxon>
    </lineage>
</organism>
<gene>
    <name evidence="1" type="ORF">A3A63_03635</name>
</gene>